<evidence type="ECO:0000256" key="2">
    <source>
        <dbReference type="ARBA" id="ARBA00023125"/>
    </source>
</evidence>
<dbReference type="InterPro" id="IPR001356">
    <property type="entry name" value="HD"/>
</dbReference>
<dbReference type="PROSITE" id="PS00027">
    <property type="entry name" value="HOMEOBOX_1"/>
    <property type="match status" value="1"/>
</dbReference>
<name>A0A9N9BF17_9GLOM</name>
<evidence type="ECO:0000313" key="9">
    <source>
        <dbReference type="EMBL" id="CAG8561568.1"/>
    </source>
</evidence>
<feature type="compositionally biased region" description="Low complexity" evidence="7">
    <location>
        <begin position="69"/>
        <end position="85"/>
    </location>
</feature>
<evidence type="ECO:0000256" key="5">
    <source>
        <dbReference type="PROSITE-ProRule" id="PRU00108"/>
    </source>
</evidence>
<dbReference type="GO" id="GO:0000977">
    <property type="term" value="F:RNA polymerase II transcription regulatory region sequence-specific DNA binding"/>
    <property type="evidence" value="ECO:0007669"/>
    <property type="project" value="TreeGrafter"/>
</dbReference>
<dbReference type="PROSITE" id="PS50071">
    <property type="entry name" value="HOMEOBOX_2"/>
    <property type="match status" value="1"/>
</dbReference>
<dbReference type="SUPFAM" id="SSF46689">
    <property type="entry name" value="Homeodomain-like"/>
    <property type="match status" value="1"/>
</dbReference>
<comment type="caution">
    <text evidence="9">The sequence shown here is derived from an EMBL/GenBank/DDBJ whole genome shotgun (WGS) entry which is preliminary data.</text>
</comment>
<dbReference type="GO" id="GO:0000981">
    <property type="term" value="F:DNA-binding transcription factor activity, RNA polymerase II-specific"/>
    <property type="evidence" value="ECO:0007669"/>
    <property type="project" value="InterPro"/>
</dbReference>
<dbReference type="Pfam" id="PF24818">
    <property type="entry name" value="PH_TRF2_HOY1"/>
    <property type="match status" value="1"/>
</dbReference>
<evidence type="ECO:0000313" key="10">
    <source>
        <dbReference type="Proteomes" id="UP000789706"/>
    </source>
</evidence>
<keyword evidence="10" id="KW-1185">Reference proteome</keyword>
<evidence type="ECO:0000256" key="3">
    <source>
        <dbReference type="ARBA" id="ARBA00023155"/>
    </source>
</evidence>
<feature type="region of interest" description="Disordered" evidence="7">
    <location>
        <begin position="59"/>
        <end position="85"/>
    </location>
</feature>
<evidence type="ECO:0000256" key="7">
    <source>
        <dbReference type="SAM" id="MobiDB-lite"/>
    </source>
</evidence>
<keyword evidence="2 5" id="KW-0238">DNA-binding</keyword>
<feature type="DNA-binding region" description="Homeobox" evidence="5">
    <location>
        <begin position="74"/>
        <end position="133"/>
    </location>
</feature>
<protein>
    <submittedName>
        <fullName evidence="9">7646_t:CDS:1</fullName>
    </submittedName>
</protein>
<dbReference type="EMBL" id="CAJVPK010000949">
    <property type="protein sequence ID" value="CAG8561568.1"/>
    <property type="molecule type" value="Genomic_DNA"/>
</dbReference>
<comment type="subcellular location">
    <subcellularLocation>
        <location evidence="1 5 6">Nucleus</location>
    </subcellularLocation>
</comment>
<dbReference type="PANTHER" id="PTHR24329">
    <property type="entry name" value="HOMEOBOX PROTEIN ARISTALESS"/>
    <property type="match status" value="1"/>
</dbReference>
<dbReference type="AlphaFoldDB" id="A0A9N9BF17"/>
<evidence type="ECO:0000259" key="8">
    <source>
        <dbReference type="PROSITE" id="PS50071"/>
    </source>
</evidence>
<dbReference type="OrthoDB" id="6159439at2759"/>
<dbReference type="Proteomes" id="UP000789706">
    <property type="component" value="Unassembled WGS sequence"/>
</dbReference>
<feature type="compositionally biased region" description="Polar residues" evidence="7">
    <location>
        <begin position="462"/>
        <end position="477"/>
    </location>
</feature>
<feature type="domain" description="Homeobox" evidence="8">
    <location>
        <begin position="72"/>
        <end position="132"/>
    </location>
</feature>
<dbReference type="InterPro" id="IPR017970">
    <property type="entry name" value="Homeobox_CS"/>
</dbReference>
<evidence type="ECO:0000256" key="4">
    <source>
        <dbReference type="ARBA" id="ARBA00023242"/>
    </source>
</evidence>
<feature type="region of interest" description="Disordered" evidence="7">
    <location>
        <begin position="508"/>
        <end position="527"/>
    </location>
</feature>
<dbReference type="InterPro" id="IPR009057">
    <property type="entry name" value="Homeodomain-like_sf"/>
</dbReference>
<dbReference type="PANTHER" id="PTHR24329:SF543">
    <property type="entry name" value="FI01017P-RELATED"/>
    <property type="match status" value="1"/>
</dbReference>
<dbReference type="Pfam" id="PF00046">
    <property type="entry name" value="Homeodomain"/>
    <property type="match status" value="1"/>
</dbReference>
<organism evidence="9 10">
    <name type="scientific">Diversispora eburnea</name>
    <dbReference type="NCBI Taxonomy" id="1213867"/>
    <lineage>
        <taxon>Eukaryota</taxon>
        <taxon>Fungi</taxon>
        <taxon>Fungi incertae sedis</taxon>
        <taxon>Mucoromycota</taxon>
        <taxon>Glomeromycotina</taxon>
        <taxon>Glomeromycetes</taxon>
        <taxon>Diversisporales</taxon>
        <taxon>Diversisporaceae</taxon>
        <taxon>Diversispora</taxon>
    </lineage>
</organism>
<evidence type="ECO:0000256" key="6">
    <source>
        <dbReference type="RuleBase" id="RU000682"/>
    </source>
</evidence>
<dbReference type="CDD" id="cd00086">
    <property type="entry name" value="homeodomain"/>
    <property type="match status" value="1"/>
</dbReference>
<feature type="region of interest" description="Disordered" evidence="7">
    <location>
        <begin position="457"/>
        <end position="498"/>
    </location>
</feature>
<dbReference type="SMART" id="SM00389">
    <property type="entry name" value="HOX"/>
    <property type="match status" value="1"/>
</dbReference>
<feature type="compositionally biased region" description="Low complexity" evidence="7">
    <location>
        <begin position="478"/>
        <end position="491"/>
    </location>
</feature>
<keyword evidence="4 5" id="KW-0539">Nucleus</keyword>
<dbReference type="InterPro" id="IPR057939">
    <property type="entry name" value="TRF2_HOY1_PH"/>
</dbReference>
<sequence>MTDFLPEQRQIQNKRAFYGSTTNVFDATDDDEEQYFSFSKAAADSSYSIVDVPNVGCKAEPSSKETAENSNGSKIGKSSSPSSKPLAILEDTFKTNTSPNSKVREALAEKVNMSERSIQIWFQNRRAKMKAMQKRAHLMINQETLGHFMTCMPGYGHNLYPFRMPIHHAQRIALPRSYSTNDLTPAINNVALGMRPQPNSGLGITVPQGFWPSGPLTAPITPLSANDPGHLMNGFPFSTNSIQQQQNQRFPISPNASPNSNATQALRLVVNHPTNGIPVKMNDQQNSISQPQQFTPPQEFITPTFNNQAVSVISSETLTIGTWRRILTMQAPTDLLCYYTMPQNVFTYHITNDNTQFKMDFPLTDIASIEYRPIDDIYAQIAIEVKNSPNFYMESPQGGWNMCKDFTEDRQATRHMRHVMKGRSIVMKPQLIKLMQDDPLLAKVVTILDTLVENQKQENKTDSNGSQIINDQEQQNTSRRSSYPPSGSASLSDREDYKSSTNLLKQIARTRRSASVPVSPTDEKNLINPTMASSSSLQVNTSSTFLDLYKADVNSSPEFCSSPMELNSNSSPTTPLYVFDNSPTLMDSSPLLNQDPFISLPSHNLTNLIPNNEQINAMVGFSSSMSGQSLSNLSNDDFATIFNNMNNMSSGSDTSSDVSEFMTFNDYANEAMGENNDGFSSTNSMMNLDISSWVGNDVTY</sequence>
<dbReference type="GO" id="GO:0005634">
    <property type="term" value="C:nucleus"/>
    <property type="evidence" value="ECO:0007669"/>
    <property type="project" value="UniProtKB-SubCell"/>
</dbReference>
<gene>
    <name evidence="9" type="ORF">DEBURN_LOCUS7616</name>
</gene>
<dbReference type="InterPro" id="IPR050649">
    <property type="entry name" value="Paired_Homeobox_TFs"/>
</dbReference>
<evidence type="ECO:0000256" key="1">
    <source>
        <dbReference type="ARBA" id="ARBA00004123"/>
    </source>
</evidence>
<reference evidence="9" key="1">
    <citation type="submission" date="2021-06" db="EMBL/GenBank/DDBJ databases">
        <authorList>
            <person name="Kallberg Y."/>
            <person name="Tangrot J."/>
            <person name="Rosling A."/>
        </authorList>
    </citation>
    <scope>NUCLEOTIDE SEQUENCE</scope>
    <source>
        <strain evidence="9">AZ414A</strain>
    </source>
</reference>
<keyword evidence="3 5" id="KW-0371">Homeobox</keyword>
<proteinExistence type="predicted"/>
<dbReference type="Gene3D" id="1.10.10.60">
    <property type="entry name" value="Homeodomain-like"/>
    <property type="match status" value="1"/>
</dbReference>
<accession>A0A9N9BF17</accession>